<keyword evidence="3" id="KW-1185">Reference proteome</keyword>
<dbReference type="AlphaFoldDB" id="A0A137NRU2"/>
<name>A0A137NRU2_CONC2</name>
<feature type="compositionally biased region" description="Basic residues" evidence="1">
    <location>
        <begin position="47"/>
        <end position="60"/>
    </location>
</feature>
<accession>A0A137NRU2</accession>
<sequence>MASVSVHQFALFENFTIDPKLREQTFPGSSRNSLDSTKDSIASTNSKRSKFKLHQQKNRS</sequence>
<feature type="compositionally biased region" description="Polar residues" evidence="1">
    <location>
        <begin position="26"/>
        <end position="46"/>
    </location>
</feature>
<evidence type="ECO:0000256" key="1">
    <source>
        <dbReference type="SAM" id="MobiDB-lite"/>
    </source>
</evidence>
<dbReference type="Proteomes" id="UP000070444">
    <property type="component" value="Unassembled WGS sequence"/>
</dbReference>
<proteinExistence type="predicted"/>
<feature type="region of interest" description="Disordered" evidence="1">
    <location>
        <begin position="22"/>
        <end position="60"/>
    </location>
</feature>
<evidence type="ECO:0000313" key="2">
    <source>
        <dbReference type="EMBL" id="KXN65410.1"/>
    </source>
</evidence>
<protein>
    <submittedName>
        <fullName evidence="2">Uncharacterized protein</fullName>
    </submittedName>
</protein>
<dbReference type="EMBL" id="KQ964886">
    <property type="protein sequence ID" value="KXN65410.1"/>
    <property type="molecule type" value="Genomic_DNA"/>
</dbReference>
<organism evidence="2 3">
    <name type="scientific">Conidiobolus coronatus (strain ATCC 28846 / CBS 209.66 / NRRL 28638)</name>
    <name type="common">Delacroixia coronata</name>
    <dbReference type="NCBI Taxonomy" id="796925"/>
    <lineage>
        <taxon>Eukaryota</taxon>
        <taxon>Fungi</taxon>
        <taxon>Fungi incertae sedis</taxon>
        <taxon>Zoopagomycota</taxon>
        <taxon>Entomophthoromycotina</taxon>
        <taxon>Entomophthoromycetes</taxon>
        <taxon>Entomophthorales</taxon>
        <taxon>Ancylistaceae</taxon>
        <taxon>Conidiobolus</taxon>
    </lineage>
</organism>
<reference evidence="2 3" key="1">
    <citation type="journal article" date="2015" name="Genome Biol. Evol.">
        <title>Phylogenomic analyses indicate that early fungi evolved digesting cell walls of algal ancestors of land plants.</title>
        <authorList>
            <person name="Chang Y."/>
            <person name="Wang S."/>
            <person name="Sekimoto S."/>
            <person name="Aerts A.L."/>
            <person name="Choi C."/>
            <person name="Clum A."/>
            <person name="LaButti K.M."/>
            <person name="Lindquist E.A."/>
            <person name="Yee Ngan C."/>
            <person name="Ohm R.A."/>
            <person name="Salamov A.A."/>
            <person name="Grigoriev I.V."/>
            <person name="Spatafora J.W."/>
            <person name="Berbee M.L."/>
        </authorList>
    </citation>
    <scope>NUCLEOTIDE SEQUENCE [LARGE SCALE GENOMIC DNA]</scope>
    <source>
        <strain evidence="2 3">NRRL 28638</strain>
    </source>
</reference>
<gene>
    <name evidence="2" type="ORF">CONCODRAFT_12996</name>
</gene>
<evidence type="ECO:0000313" key="3">
    <source>
        <dbReference type="Proteomes" id="UP000070444"/>
    </source>
</evidence>